<feature type="transmembrane region" description="Helical" evidence="1">
    <location>
        <begin position="7"/>
        <end position="33"/>
    </location>
</feature>
<dbReference type="InterPro" id="IPR009339">
    <property type="entry name" value="DUF998"/>
</dbReference>
<feature type="transmembrane region" description="Helical" evidence="1">
    <location>
        <begin position="125"/>
        <end position="146"/>
    </location>
</feature>
<protein>
    <submittedName>
        <fullName evidence="2">DUF998 domain-containing protein</fullName>
    </submittedName>
</protein>
<gene>
    <name evidence="2" type="ORF">H4O18_09680</name>
</gene>
<feature type="transmembrane region" description="Helical" evidence="1">
    <location>
        <begin position="153"/>
        <end position="173"/>
    </location>
</feature>
<keyword evidence="3" id="KW-1185">Reference proteome</keyword>
<dbReference type="Proteomes" id="UP000618952">
    <property type="component" value="Unassembled WGS sequence"/>
</dbReference>
<feature type="transmembrane region" description="Helical" evidence="1">
    <location>
        <begin position="179"/>
        <end position="199"/>
    </location>
</feature>
<organism evidence="2 3">
    <name type="scientific">Arenibacter arenosicollis</name>
    <dbReference type="NCBI Taxonomy" id="2762274"/>
    <lineage>
        <taxon>Bacteria</taxon>
        <taxon>Pseudomonadati</taxon>
        <taxon>Bacteroidota</taxon>
        <taxon>Flavobacteriia</taxon>
        <taxon>Flavobacteriales</taxon>
        <taxon>Flavobacteriaceae</taxon>
        <taxon>Arenibacter</taxon>
    </lineage>
</organism>
<accession>A0ABR7QM42</accession>
<feature type="transmembrane region" description="Helical" evidence="1">
    <location>
        <begin position="85"/>
        <end position="105"/>
    </location>
</feature>
<proteinExistence type="predicted"/>
<evidence type="ECO:0000256" key="1">
    <source>
        <dbReference type="SAM" id="Phobius"/>
    </source>
</evidence>
<keyword evidence="1" id="KW-1133">Transmembrane helix</keyword>
<evidence type="ECO:0000313" key="2">
    <source>
        <dbReference type="EMBL" id="MBC8768261.1"/>
    </source>
</evidence>
<keyword evidence="1" id="KW-0812">Transmembrane</keyword>
<evidence type="ECO:0000313" key="3">
    <source>
        <dbReference type="Proteomes" id="UP000618952"/>
    </source>
</evidence>
<dbReference type="EMBL" id="JACLHY010000008">
    <property type="protein sequence ID" value="MBC8768261.1"/>
    <property type="molecule type" value="Genomic_DNA"/>
</dbReference>
<dbReference type="Pfam" id="PF06197">
    <property type="entry name" value="DUF998"/>
    <property type="match status" value="1"/>
</dbReference>
<name>A0ABR7QM42_9FLAO</name>
<sequence length="202" mass="22144">MYKIKHVIFWSGLGGVIFFVAASVIGGLLLEAYSHNRQLISESYAKGTEYGPILRWGAIIPSGSLMSVFAFLSPMVLPKSLLVKLGFWGLGLFYGMATIVVGIFPCDAGCNPELIDPSTSQIIHNFSGGLTYLTVPFCILAVGLGSKNFLRRLSAIFGLMSIVFMWLLLGNLNSSYLGLFQRLLEGSILVWICYVSIFIKKL</sequence>
<feature type="transmembrane region" description="Helical" evidence="1">
    <location>
        <begin position="53"/>
        <end position="73"/>
    </location>
</feature>
<comment type="caution">
    <text evidence="2">The sequence shown here is derived from an EMBL/GenBank/DDBJ whole genome shotgun (WGS) entry which is preliminary data.</text>
</comment>
<keyword evidence="1" id="KW-0472">Membrane</keyword>
<reference evidence="2 3" key="1">
    <citation type="submission" date="2020-08" db="EMBL/GenBank/DDBJ databases">
        <title>Arenibacter gaetbuli sp. nov., isolated from a sand dune.</title>
        <authorList>
            <person name="Park S."/>
            <person name="Yoon J.-H."/>
        </authorList>
    </citation>
    <scope>NUCLEOTIDE SEQUENCE [LARGE SCALE GENOMIC DNA]</scope>
    <source>
        <strain evidence="2 3">BSSL-BM3</strain>
    </source>
</reference>